<dbReference type="InterPro" id="IPR008258">
    <property type="entry name" value="Transglycosylase_SLT_dom_1"/>
</dbReference>
<dbReference type="EMBL" id="JBHLXE010000108">
    <property type="protein sequence ID" value="MFC0180853.1"/>
    <property type="molecule type" value="Genomic_DNA"/>
</dbReference>
<dbReference type="Proteomes" id="UP001589758">
    <property type="component" value="Unassembled WGS sequence"/>
</dbReference>
<reference evidence="9 10" key="1">
    <citation type="submission" date="2024-09" db="EMBL/GenBank/DDBJ databases">
        <authorList>
            <person name="Sun Q."/>
            <person name="Mori K."/>
        </authorList>
    </citation>
    <scope>NUCLEOTIDE SEQUENCE [LARGE SCALE GENOMIC DNA]</scope>
    <source>
        <strain evidence="9 10">CCM 8545</strain>
    </source>
</reference>
<name>A0ABV6CI15_9GAMM</name>
<comment type="similarity">
    <text evidence="3">Belongs to the bacterial solute-binding protein 3 family.</text>
</comment>
<dbReference type="PANTHER" id="PTHR35936">
    <property type="entry name" value="MEMBRANE-BOUND LYTIC MUREIN TRANSGLYCOSYLASE F"/>
    <property type="match status" value="1"/>
</dbReference>
<evidence type="ECO:0000256" key="2">
    <source>
        <dbReference type="ARBA" id="ARBA00007734"/>
    </source>
</evidence>
<dbReference type="SUPFAM" id="SSF53850">
    <property type="entry name" value="Periplasmic binding protein-like II"/>
    <property type="match status" value="1"/>
</dbReference>
<dbReference type="InterPro" id="IPR023346">
    <property type="entry name" value="Lysozyme-like_dom_sf"/>
</dbReference>
<dbReference type="NCBIfam" id="NF008112">
    <property type="entry name" value="PRK10859.1"/>
    <property type="match status" value="1"/>
</dbReference>
<comment type="similarity">
    <text evidence="2">Belongs to the transglycosylase Slt family.</text>
</comment>
<sequence>MTKSLSLKWRVGLTTFFLSALLIPSFFSMFSHWHEHESSDKKNNHLASLMSKNQLVVRVINSPFSLVDSDYSKGFNVELVDAFVTSLGLELDIEHIASIDEIQEEVDIIIGVSNAPNSNWVKGPALYTHNLQLVSLHTYQANELEKKSLGILSLSQSIKNQTSAQDILKQDPSNKNYTLDNSDQSHQFKFSTVIAHQDNNSFIPLINLANKESDFALVDSVSAALFRRIEPNLKIIANISENEEFAWFFYSPSADESLLNAFKSFHASNETETLLAKLAEKYFNIISSFDKSQTYYFVQAVEKKLPEFEPLFKQYAGEFDWRLIAAIAYQESHWDPKAKSPTGVRGMMMLTLDTAKYLGVDDRLDTEKSIIGGIEYLRFLLKRIPQTVDEDDKIWFALAAYNMGIGHLWDARELTLQSGGDPDKWHDLKNHLPKLRDENVYPDLKYGYARGDEALIYVENIRRFYTTLLGLDRLEDIESKRIEKS</sequence>
<dbReference type="Gene3D" id="3.40.190.10">
    <property type="entry name" value="Periplasmic binding protein-like II"/>
    <property type="match status" value="2"/>
</dbReference>
<dbReference type="SUPFAM" id="SSF53955">
    <property type="entry name" value="Lysozyme-like"/>
    <property type="match status" value="1"/>
</dbReference>
<dbReference type="PROSITE" id="PS00922">
    <property type="entry name" value="TRANSGLYCOSYLASE"/>
    <property type="match status" value="1"/>
</dbReference>
<evidence type="ECO:0000256" key="5">
    <source>
        <dbReference type="ARBA" id="ARBA00023239"/>
    </source>
</evidence>
<comment type="catalytic activity">
    <reaction evidence="1">
        <text>Exolytic cleavage of the (1-&gt;4)-beta-glycosidic linkage between N-acetylmuramic acid (MurNAc) and N-acetylglucosamine (GlcNAc) residues in peptidoglycan, from either the reducing or the non-reducing ends of the peptidoglycan chains, with concomitant formation of a 1,6-anhydrobond in the MurNAc residue.</text>
        <dbReference type="EC" id="4.2.2.n1"/>
    </reaction>
</comment>
<organism evidence="9 10">
    <name type="scientific">Thorsellia kenyensis</name>
    <dbReference type="NCBI Taxonomy" id="1549888"/>
    <lineage>
        <taxon>Bacteria</taxon>
        <taxon>Pseudomonadati</taxon>
        <taxon>Pseudomonadota</taxon>
        <taxon>Gammaproteobacteria</taxon>
        <taxon>Enterobacterales</taxon>
        <taxon>Thorselliaceae</taxon>
        <taxon>Thorsellia</taxon>
    </lineage>
</organism>
<keyword evidence="10" id="KW-1185">Reference proteome</keyword>
<evidence type="ECO:0000313" key="10">
    <source>
        <dbReference type="Proteomes" id="UP001589758"/>
    </source>
</evidence>
<dbReference type="Pfam" id="PF01464">
    <property type="entry name" value="SLT"/>
    <property type="match status" value="1"/>
</dbReference>
<dbReference type="RefSeq" id="WP_385878064.1">
    <property type="nucleotide sequence ID" value="NZ_JBHLXE010000108.1"/>
</dbReference>
<gene>
    <name evidence="9" type="primary">mltF</name>
    <name evidence="9" type="ORF">ACFFIT_12300</name>
</gene>
<feature type="transmembrane region" description="Helical" evidence="7">
    <location>
        <begin position="12"/>
        <end position="33"/>
    </location>
</feature>
<evidence type="ECO:0000256" key="6">
    <source>
        <dbReference type="ARBA" id="ARBA00023316"/>
    </source>
</evidence>
<dbReference type="GO" id="GO:0016829">
    <property type="term" value="F:lyase activity"/>
    <property type="evidence" value="ECO:0007669"/>
    <property type="project" value="UniProtKB-KW"/>
</dbReference>
<keyword evidence="5 9" id="KW-0456">Lyase</keyword>
<keyword evidence="7" id="KW-0812">Transmembrane</keyword>
<protein>
    <recommendedName>
        <fullName evidence="4">peptidoglycan lytic exotransglycosylase</fullName>
        <ecNumber evidence="4">4.2.2.n1</ecNumber>
    </recommendedName>
</protein>
<dbReference type="PANTHER" id="PTHR35936:SF32">
    <property type="entry name" value="MEMBRANE-BOUND LYTIC MUREIN TRANSGLYCOSYLASE F"/>
    <property type="match status" value="1"/>
</dbReference>
<evidence type="ECO:0000313" key="9">
    <source>
        <dbReference type="EMBL" id="MFC0180853.1"/>
    </source>
</evidence>
<keyword evidence="7" id="KW-1133">Transmembrane helix</keyword>
<evidence type="ECO:0000256" key="7">
    <source>
        <dbReference type="SAM" id="Phobius"/>
    </source>
</evidence>
<feature type="domain" description="Transglycosylase SLT" evidence="8">
    <location>
        <begin position="315"/>
        <end position="413"/>
    </location>
</feature>
<proteinExistence type="inferred from homology"/>
<dbReference type="CDD" id="cd13403">
    <property type="entry name" value="MLTF-like"/>
    <property type="match status" value="1"/>
</dbReference>
<keyword evidence="7" id="KW-0472">Membrane</keyword>
<dbReference type="EC" id="4.2.2.n1" evidence="4"/>
<accession>A0ABV6CI15</accession>
<dbReference type="Gene3D" id="1.10.530.10">
    <property type="match status" value="1"/>
</dbReference>
<comment type="caution">
    <text evidence="9">The sequence shown here is derived from an EMBL/GenBank/DDBJ whole genome shotgun (WGS) entry which is preliminary data.</text>
</comment>
<evidence type="ECO:0000256" key="1">
    <source>
        <dbReference type="ARBA" id="ARBA00001420"/>
    </source>
</evidence>
<keyword evidence="6" id="KW-0961">Cell wall biogenesis/degradation</keyword>
<evidence type="ECO:0000256" key="4">
    <source>
        <dbReference type="ARBA" id="ARBA00012587"/>
    </source>
</evidence>
<dbReference type="InterPro" id="IPR000189">
    <property type="entry name" value="Transglyc_AS"/>
</dbReference>
<evidence type="ECO:0000256" key="3">
    <source>
        <dbReference type="ARBA" id="ARBA00010333"/>
    </source>
</evidence>
<evidence type="ECO:0000259" key="8">
    <source>
        <dbReference type="Pfam" id="PF01464"/>
    </source>
</evidence>